<feature type="domain" description="SpaA-like prealbumin fold" evidence="1">
    <location>
        <begin position="947"/>
        <end position="1013"/>
    </location>
</feature>
<organism evidence="2 3">
    <name type="scientific">Enterococcus wangshanyuanii</name>
    <dbReference type="NCBI Taxonomy" id="2005703"/>
    <lineage>
        <taxon>Bacteria</taxon>
        <taxon>Bacillati</taxon>
        <taxon>Bacillota</taxon>
        <taxon>Bacilli</taxon>
        <taxon>Lactobacillales</taxon>
        <taxon>Enterococcaceae</taxon>
        <taxon>Enterococcus</taxon>
    </lineage>
</organism>
<sequence length="1276" mass="141299">MKNKKYILSLMILGVGILLSAILVTSLSAKNKLQAQEITATRAITDNIFQNVKIIIPAEKNRVLEQEDYLKNNSEVKVTMNFKFTNKDYKVGDTFETILPQGFTYSSVIEGGLSDTAVYKIDPTTRKLTLTMVKDVQSAEYNLDLVTRINFDTSLNSKQEMPFDTQTPTNYIFHLYVKDTGNYVYGKTFDKEDNEVSLMPDWGGKFAEANVNYMHVDLSKNMLQVEWGQKLLPSYWTDGYVNATHDLDSYKFYTYETTIDGDRIGEKKELKIGEDFTIVPKAAGSAQLKFNERFHEALEVSGGEVTFDYTGFNPISNGKTGSISMGISFWIYQGESTESFISLSRFYLSFRVVELGYLGLGTIIYDTNVKDNERIVKTPIYINGTNQPLKKGDSFTLTNEGDPALVAIDTKLAQEYKVTFNANGSIVEGTKRAISNWEITSDAFGQVTLTYLGEDTTDTFGLDIYAGMDETVTNPYNSRFVLSGNGYQTSGGTTFKGQANNVKTGTFNTDKSVINWTATVNSLYQEVTKITDSFGNGVKAGTLNNLKITSVPFGKSVTQKELVEGTDYELVTKPDSFEINFLKTIKEKLTITYNTEVDLLTVDQKYSRAANTITPKLKFASSDEKEFPTLGYAYVPSYLITNTPFLLSKNSSNSTTELLKEQPVNQVKLLINPGGATVSNNEIVANFKSLDVSILDEKFSVNTVKQFSTTDYNSLLLGEELSSDDEEYPELKIEDGQLVIKNKKLTKPIIVSFTLAKNNYYNVAGDAVKLTQTNENTDPVNQTSWLYFNNRLPASFTFATSQTYANIAEATLTIKKNNGFALIKGTRVSIASMVPANEMRELPSLREVTDGDGNPLPASTVSIGGGGYSNWYVNINDDQLKNGLIVKTTWSFNTSGTKSYSGGGATHPFTNYNNYVTTQSYMSNYWSGKFDIDNSGAGGGGNLILKDMTINTVDSVTNKPVAGATYEVIDKNGKLVDTVTTNANGQIVLKDYVVTNYTLKEIKAPDGYLSNEEYSDPGKEIVLSPTQDNKLTISYVKEGKIVVHFAYQDGTDIETVAPITITGGNGSTLNLKEQKEVKDQLAKMNTESADYRYLNFDQGKVTGTEEAAVFPYDSEAVYYKYEGLLTLTVPDLLTFETGFVSPFEQVLAYDSVDDFEVALRDNRQITSSGSTSPAKTRGNIRLNAFLSKEFTTAGNKVLKDARLIYQNGTNNILLNGTGGELVNNQQDTNDKAKKEFNFILDTAGNKNQGFKLEVPAKGTLAEEYTGEVTWEIIQEP</sequence>
<evidence type="ECO:0000313" key="3">
    <source>
        <dbReference type="Proteomes" id="UP000630615"/>
    </source>
</evidence>
<dbReference type="EMBL" id="BMKI01000007">
    <property type="protein sequence ID" value="GGC97098.1"/>
    <property type="molecule type" value="Genomic_DNA"/>
</dbReference>
<comment type="caution">
    <text evidence="2">The sequence shown here is derived from an EMBL/GenBank/DDBJ whole genome shotgun (WGS) entry which is preliminary data.</text>
</comment>
<gene>
    <name evidence="2" type="ORF">GCM10011573_28330</name>
</gene>
<dbReference type="InterPro" id="IPR041033">
    <property type="entry name" value="SpaA_PFL_dom_1"/>
</dbReference>
<evidence type="ECO:0000259" key="1">
    <source>
        <dbReference type="Pfam" id="PF17802"/>
    </source>
</evidence>
<dbReference type="SUPFAM" id="SSF49478">
    <property type="entry name" value="Cna protein B-type domain"/>
    <property type="match status" value="1"/>
</dbReference>
<dbReference type="InterPro" id="IPR013783">
    <property type="entry name" value="Ig-like_fold"/>
</dbReference>
<protein>
    <recommendedName>
        <fullName evidence="1">SpaA-like prealbumin fold domain-containing protein</fullName>
    </recommendedName>
</protein>
<accession>A0ABQ1PHA0</accession>
<name>A0ABQ1PHA0_9ENTE</name>
<reference evidence="3" key="1">
    <citation type="journal article" date="2019" name="Int. J. Syst. Evol. Microbiol.">
        <title>The Global Catalogue of Microorganisms (GCM) 10K type strain sequencing project: providing services to taxonomists for standard genome sequencing and annotation.</title>
        <authorList>
            <consortium name="The Broad Institute Genomics Platform"/>
            <consortium name="The Broad Institute Genome Sequencing Center for Infectious Disease"/>
            <person name="Wu L."/>
            <person name="Ma J."/>
        </authorList>
    </citation>
    <scope>NUCLEOTIDE SEQUENCE [LARGE SCALE GENOMIC DNA]</scope>
    <source>
        <strain evidence="3">CGMCC 1.15942</strain>
    </source>
</reference>
<keyword evidence="3" id="KW-1185">Reference proteome</keyword>
<dbReference type="Gene3D" id="2.60.40.10">
    <property type="entry name" value="Immunoglobulins"/>
    <property type="match status" value="1"/>
</dbReference>
<dbReference type="SUPFAM" id="SSF49401">
    <property type="entry name" value="Bacterial adhesins"/>
    <property type="match status" value="1"/>
</dbReference>
<dbReference type="Proteomes" id="UP000630615">
    <property type="component" value="Unassembled WGS sequence"/>
</dbReference>
<proteinExistence type="predicted"/>
<dbReference type="Pfam" id="PF17802">
    <property type="entry name" value="SpaA"/>
    <property type="match status" value="1"/>
</dbReference>
<evidence type="ECO:0000313" key="2">
    <source>
        <dbReference type="EMBL" id="GGC97098.1"/>
    </source>
</evidence>
<dbReference type="InterPro" id="IPR008966">
    <property type="entry name" value="Adhesion_dom_sf"/>
</dbReference>
<dbReference type="RefSeq" id="WP_088270765.1">
    <property type="nucleotide sequence ID" value="NZ_BMKI01000007.1"/>
</dbReference>